<dbReference type="OrthoDB" id="685331at2759"/>
<sequence>MVFHTSSLETIRREIEETNEEHVLVELAKIEAIKECGETEAQMKEDNELFWKRREVT</sequence>
<protein>
    <submittedName>
        <fullName evidence="2">Protein PLASTID MOVEMENT IMPAIRED 2</fullName>
    </submittedName>
</protein>
<name>A0A2Z7A544_9LAMI</name>
<feature type="coiled-coil region" evidence="1">
    <location>
        <begin position="1"/>
        <end position="28"/>
    </location>
</feature>
<proteinExistence type="predicted"/>
<dbReference type="EMBL" id="KV022045">
    <property type="protein sequence ID" value="KZV14085.1"/>
    <property type="molecule type" value="Genomic_DNA"/>
</dbReference>
<organism evidence="2 3">
    <name type="scientific">Dorcoceras hygrometricum</name>
    <dbReference type="NCBI Taxonomy" id="472368"/>
    <lineage>
        <taxon>Eukaryota</taxon>
        <taxon>Viridiplantae</taxon>
        <taxon>Streptophyta</taxon>
        <taxon>Embryophyta</taxon>
        <taxon>Tracheophyta</taxon>
        <taxon>Spermatophyta</taxon>
        <taxon>Magnoliopsida</taxon>
        <taxon>eudicotyledons</taxon>
        <taxon>Gunneridae</taxon>
        <taxon>Pentapetalae</taxon>
        <taxon>asterids</taxon>
        <taxon>lamiids</taxon>
        <taxon>Lamiales</taxon>
        <taxon>Gesneriaceae</taxon>
        <taxon>Didymocarpoideae</taxon>
        <taxon>Trichosporeae</taxon>
        <taxon>Loxocarpinae</taxon>
        <taxon>Dorcoceras</taxon>
    </lineage>
</organism>
<dbReference type="AlphaFoldDB" id="A0A2Z7A544"/>
<evidence type="ECO:0000313" key="3">
    <source>
        <dbReference type="Proteomes" id="UP000250235"/>
    </source>
</evidence>
<reference evidence="2 3" key="1">
    <citation type="journal article" date="2015" name="Proc. Natl. Acad. Sci. U.S.A.">
        <title>The resurrection genome of Boea hygrometrica: A blueprint for survival of dehydration.</title>
        <authorList>
            <person name="Xiao L."/>
            <person name="Yang G."/>
            <person name="Zhang L."/>
            <person name="Yang X."/>
            <person name="Zhao S."/>
            <person name="Ji Z."/>
            <person name="Zhou Q."/>
            <person name="Hu M."/>
            <person name="Wang Y."/>
            <person name="Chen M."/>
            <person name="Xu Y."/>
            <person name="Jin H."/>
            <person name="Xiao X."/>
            <person name="Hu G."/>
            <person name="Bao F."/>
            <person name="Hu Y."/>
            <person name="Wan P."/>
            <person name="Li L."/>
            <person name="Deng X."/>
            <person name="Kuang T."/>
            <person name="Xiang C."/>
            <person name="Zhu J.K."/>
            <person name="Oliver M.J."/>
            <person name="He Y."/>
        </authorList>
    </citation>
    <scope>NUCLEOTIDE SEQUENCE [LARGE SCALE GENOMIC DNA]</scope>
    <source>
        <strain evidence="3">cv. XS01</strain>
    </source>
</reference>
<evidence type="ECO:0000256" key="1">
    <source>
        <dbReference type="SAM" id="Coils"/>
    </source>
</evidence>
<keyword evidence="3" id="KW-1185">Reference proteome</keyword>
<accession>A0A2Z7A544</accession>
<keyword evidence="1" id="KW-0175">Coiled coil</keyword>
<evidence type="ECO:0000313" key="2">
    <source>
        <dbReference type="EMBL" id="KZV14085.1"/>
    </source>
</evidence>
<gene>
    <name evidence="2" type="ORF">F511_44459</name>
</gene>
<dbReference type="Proteomes" id="UP000250235">
    <property type="component" value="Unassembled WGS sequence"/>
</dbReference>